<dbReference type="Proteomes" id="UP000267017">
    <property type="component" value="Unassembled WGS sequence"/>
</dbReference>
<dbReference type="AlphaFoldDB" id="A0A3P3TW55"/>
<evidence type="ECO:0000256" key="2">
    <source>
        <dbReference type="HAMAP-Rule" id="MF_00669"/>
    </source>
</evidence>
<evidence type="ECO:0000313" key="3">
    <source>
        <dbReference type="EMBL" id="RRJ61936.1"/>
    </source>
</evidence>
<reference evidence="3 4" key="1">
    <citation type="submission" date="2018-11" db="EMBL/GenBank/DDBJ databases">
        <title>Genome sequencing of Paenibacillus sp. KCOM 3021 (= ChDC PVNT-B20).</title>
        <authorList>
            <person name="Kook J.-K."/>
            <person name="Park S.-N."/>
            <person name="Lim Y.K."/>
        </authorList>
    </citation>
    <scope>NUCLEOTIDE SEQUENCE [LARGE SCALE GENOMIC DNA]</scope>
    <source>
        <strain evidence="3 4">KCOM 3021</strain>
    </source>
</reference>
<keyword evidence="4" id="KW-1185">Reference proteome</keyword>
<dbReference type="GO" id="GO:0030436">
    <property type="term" value="P:asexual sporulation"/>
    <property type="evidence" value="ECO:0007669"/>
    <property type="project" value="UniProtKB-UniRule"/>
</dbReference>
<dbReference type="GO" id="GO:0030435">
    <property type="term" value="P:sporulation resulting in formation of a cellular spore"/>
    <property type="evidence" value="ECO:0007669"/>
    <property type="project" value="UniProtKB-KW"/>
</dbReference>
<dbReference type="EMBL" id="RRCN01000001">
    <property type="protein sequence ID" value="RRJ61936.1"/>
    <property type="molecule type" value="Genomic_DNA"/>
</dbReference>
<dbReference type="RefSeq" id="WP_128629856.1">
    <property type="nucleotide sequence ID" value="NZ_RRCN01000001.1"/>
</dbReference>
<keyword evidence="1 2" id="KW-0749">Sporulation</keyword>
<accession>A0A3P3TW55</accession>
<comment type="caution">
    <text evidence="3">The sequence shown here is derived from an EMBL/GenBank/DDBJ whole genome shotgun (WGS) entry which is preliminary data.</text>
</comment>
<gene>
    <name evidence="2" type="primary">sspI</name>
    <name evidence="3" type="ORF">EHV15_02310</name>
</gene>
<proteinExistence type="evidence at transcript level"/>
<dbReference type="OrthoDB" id="2453696at2"/>
<comment type="induction">
    <text evidence="2">Expressed only in the forespore compartment of sporulating cells.</text>
</comment>
<dbReference type="HAMAP" id="MF_00669">
    <property type="entry name" value="SspI"/>
    <property type="match status" value="1"/>
</dbReference>
<name>A0A3P3TW55_9BACL</name>
<evidence type="ECO:0000256" key="1">
    <source>
        <dbReference type="ARBA" id="ARBA00022969"/>
    </source>
</evidence>
<comment type="similarity">
    <text evidence="2">Belongs to the SspI family.</text>
</comment>
<protein>
    <recommendedName>
        <fullName evidence="2">Small, acid-soluble spore protein I</fullName>
        <shortName evidence="2">SASP I</shortName>
    </recommendedName>
</protein>
<dbReference type="InterPro" id="IPR017525">
    <property type="entry name" value="SspI"/>
</dbReference>
<evidence type="ECO:0000313" key="4">
    <source>
        <dbReference type="Proteomes" id="UP000267017"/>
    </source>
</evidence>
<comment type="subcellular location">
    <subcellularLocation>
        <location evidence="2">Spore core</location>
    </subcellularLocation>
</comment>
<dbReference type="Pfam" id="PF14098">
    <property type="entry name" value="SSPI"/>
    <property type="match status" value="1"/>
</dbReference>
<sequence>MPAITLTLREAIMHKINGKDEAALGDMIEGSIDAQEAALPGLGVVFEMIWKNLDNAKQNELVSVLKKQVDALNLKPLNQ</sequence>
<organism evidence="3 4">
    <name type="scientific">Paenibacillus oralis</name>
    <dbReference type="NCBI Taxonomy" id="2490856"/>
    <lineage>
        <taxon>Bacteria</taxon>
        <taxon>Bacillati</taxon>
        <taxon>Bacillota</taxon>
        <taxon>Bacilli</taxon>
        <taxon>Bacillales</taxon>
        <taxon>Paenibacillaceae</taxon>
        <taxon>Paenibacillus</taxon>
    </lineage>
</organism>